<accession>A0A2G5PH40</accession>
<organism evidence="2 3">
    <name type="scientific">Mycolicibacterium brumae</name>
    <dbReference type="NCBI Taxonomy" id="85968"/>
    <lineage>
        <taxon>Bacteria</taxon>
        <taxon>Bacillati</taxon>
        <taxon>Actinomycetota</taxon>
        <taxon>Actinomycetes</taxon>
        <taxon>Mycobacteriales</taxon>
        <taxon>Mycobacteriaceae</taxon>
        <taxon>Mycolicibacterium</taxon>
    </lineage>
</organism>
<dbReference type="EMBL" id="PDCN02000001">
    <property type="protein sequence ID" value="PIB77628.1"/>
    <property type="molecule type" value="Genomic_DNA"/>
</dbReference>
<dbReference type="InterPro" id="IPR027417">
    <property type="entry name" value="P-loop_NTPase"/>
</dbReference>
<dbReference type="SMART" id="SM00833">
    <property type="entry name" value="CobW_C"/>
    <property type="match status" value="1"/>
</dbReference>
<dbReference type="OrthoDB" id="9808822at2"/>
<comment type="caution">
    <text evidence="2">The sequence shown here is derived from an EMBL/GenBank/DDBJ whole genome shotgun (WGS) entry which is preliminary data.</text>
</comment>
<evidence type="ECO:0000313" key="3">
    <source>
        <dbReference type="Proteomes" id="UP000230551"/>
    </source>
</evidence>
<dbReference type="PANTHER" id="PTHR43603">
    <property type="entry name" value="COBW DOMAIN-CONTAINING PROTEIN DDB_G0274527"/>
    <property type="match status" value="1"/>
</dbReference>
<dbReference type="RefSeq" id="WP_090588293.1">
    <property type="nucleotide sequence ID" value="NZ_CP104302.1"/>
</dbReference>
<feature type="domain" description="CobW C-terminal" evidence="1">
    <location>
        <begin position="234"/>
        <end position="350"/>
    </location>
</feature>
<sequence>MRTPVVLVSGQGDSDAVVAELLRRPGTLSVRHHFDGHVVHRATTTVRGGVQTRAHNVLELAHGCANCTIRDDLLVLLRRLHRREDVTRIVIHLQDWLEPEPICWAIRHVRVCGLPGFIDGPAARDVVIDAVVGCLDDDWLPQALGDEELPDGRTIAQVVVGQAEFADVLLTPTLDPDTHAVLRRLAPRSVVMGEPSEIEVSLAQLPRAARRGASDVPTEPLLAGQPPLEPTGAVMLLEFQARRPFHPGRLHAAVDLLLDGVVRTRGRAWLASDNDELMWLETAGGGCRASSGGRWLAAMTDSEAAYVSPERRLLADLIWHPTHGDRHTCLTALVCGADPTEIHDALTGALLTDNEMRAPAQWARYPDPFDDWRDEIVESESEQLVVSSDEGERR</sequence>
<dbReference type="Gene3D" id="3.40.50.300">
    <property type="entry name" value="P-loop containing nucleotide triphosphate hydrolases"/>
    <property type="match status" value="1"/>
</dbReference>
<gene>
    <name evidence="2" type="ORF">CQY22_001405</name>
</gene>
<dbReference type="PANTHER" id="PTHR43603:SF1">
    <property type="entry name" value="ZINC-REGULATED GTPASE METALLOPROTEIN ACTIVATOR 1"/>
    <property type="match status" value="1"/>
</dbReference>
<name>A0A2G5PH40_9MYCO</name>
<dbReference type="STRING" id="85968.GCA_900073015_01565"/>
<reference evidence="2 3" key="1">
    <citation type="journal article" date="2017" name="Infect. Genet. Evol.">
        <title>The new phylogeny of the genus Mycobacterium: The old and the news.</title>
        <authorList>
            <person name="Tortoli E."/>
            <person name="Fedrizzi T."/>
            <person name="Meehan C.J."/>
            <person name="Trovato A."/>
            <person name="Grottola A."/>
            <person name="Giacobazzi E."/>
            <person name="Serpini G.F."/>
            <person name="Tagliazucchi S."/>
            <person name="Fabio A."/>
            <person name="Bettua C."/>
            <person name="Bertorelli R."/>
            <person name="Frascaro F."/>
            <person name="De Sanctis V."/>
            <person name="Pecorari M."/>
            <person name="Jousson O."/>
            <person name="Segata N."/>
            <person name="Cirillo D.M."/>
        </authorList>
    </citation>
    <scope>NUCLEOTIDE SEQUENCE [LARGE SCALE GENOMIC DNA]</scope>
    <source>
        <strain evidence="2 3">CIP1034565</strain>
    </source>
</reference>
<evidence type="ECO:0000259" key="1">
    <source>
        <dbReference type="SMART" id="SM00833"/>
    </source>
</evidence>
<dbReference type="InterPro" id="IPR051927">
    <property type="entry name" value="Zn_Chap_cDPG_Synth"/>
</dbReference>
<dbReference type="AlphaFoldDB" id="A0A2G5PH40"/>
<dbReference type="Pfam" id="PF02492">
    <property type="entry name" value="cobW"/>
    <property type="match status" value="1"/>
</dbReference>
<dbReference type="Proteomes" id="UP000230551">
    <property type="component" value="Unassembled WGS sequence"/>
</dbReference>
<keyword evidence="3" id="KW-1185">Reference proteome</keyword>
<proteinExistence type="predicted"/>
<evidence type="ECO:0000313" key="2">
    <source>
        <dbReference type="EMBL" id="PIB77628.1"/>
    </source>
</evidence>
<dbReference type="InterPro" id="IPR003495">
    <property type="entry name" value="CobW/HypB/UreG_nucleotide-bd"/>
</dbReference>
<dbReference type="Pfam" id="PF07683">
    <property type="entry name" value="CobW_C"/>
    <property type="match status" value="1"/>
</dbReference>
<protein>
    <recommendedName>
        <fullName evidence="1">CobW C-terminal domain-containing protein</fullName>
    </recommendedName>
</protein>
<dbReference type="InterPro" id="IPR011629">
    <property type="entry name" value="CobW-like_C"/>
</dbReference>
<dbReference type="NCBIfam" id="NF047431">
    <property type="entry name" value="hiber_recruit"/>
    <property type="match status" value="1"/>
</dbReference>